<dbReference type="AlphaFoldDB" id="Q4THT9"/>
<comment type="caution">
    <text evidence="1">The sequence shown here is derived from an EMBL/GenBank/DDBJ whole genome shotgun (WGS) entry which is preliminary data.</text>
</comment>
<name>Q4THT9_TETNG</name>
<reference evidence="1" key="1">
    <citation type="journal article" date="2004" name="Nature">
        <title>Genome duplication in the teleost fish Tetraodon nigroviridis reveals the early vertebrate proto-karyotype.</title>
        <authorList>
            <person name="Jaillon O."/>
            <person name="Aury J.-M."/>
            <person name="Brunet F."/>
            <person name="Petit J.-L."/>
            <person name="Stange-Thomann N."/>
            <person name="Mauceli E."/>
            <person name="Bouneau L."/>
            <person name="Fischer C."/>
            <person name="Ozouf-Costaz C."/>
            <person name="Bernot A."/>
            <person name="Nicaud S."/>
            <person name="Jaffe D."/>
            <person name="Fisher S."/>
            <person name="Lutfalla G."/>
            <person name="Dossat C."/>
            <person name="Segurens B."/>
            <person name="Dasilva C."/>
            <person name="Salanoubat M."/>
            <person name="Levy M."/>
            <person name="Boudet N."/>
            <person name="Castellano S."/>
            <person name="Anthouard V."/>
            <person name="Jubin C."/>
            <person name="Castelli V."/>
            <person name="Katinka M."/>
            <person name="Vacherie B."/>
            <person name="Biemont C."/>
            <person name="Skalli Z."/>
            <person name="Cattolico L."/>
            <person name="Poulain J."/>
            <person name="De Berardinis V."/>
            <person name="Cruaud C."/>
            <person name="Duprat S."/>
            <person name="Brottier P."/>
            <person name="Coutanceau J.-P."/>
            <person name="Gouzy J."/>
            <person name="Parra G."/>
            <person name="Lardier G."/>
            <person name="Chapple C."/>
            <person name="McKernan K.J."/>
            <person name="McEwan P."/>
            <person name="Bosak S."/>
            <person name="Kellis M."/>
            <person name="Volff J.-N."/>
            <person name="Guigo R."/>
            <person name="Zody M.C."/>
            <person name="Mesirov J."/>
            <person name="Lindblad-Toh K."/>
            <person name="Birren B."/>
            <person name="Nusbaum C."/>
            <person name="Kahn D."/>
            <person name="Robinson-Rechavi M."/>
            <person name="Laudet V."/>
            <person name="Schachter V."/>
            <person name="Quetier F."/>
            <person name="Saurin W."/>
            <person name="Scarpelli C."/>
            <person name="Wincker P."/>
            <person name="Lander E.S."/>
            <person name="Weissenbach J."/>
            <person name="Roest Crollius H."/>
        </authorList>
    </citation>
    <scope>NUCLEOTIDE SEQUENCE [LARGE SCALE GENOMIC DNA]</scope>
</reference>
<feature type="non-terminal residue" evidence="1">
    <location>
        <position position="122"/>
    </location>
</feature>
<organism evidence="1">
    <name type="scientific">Tetraodon nigroviridis</name>
    <name type="common">Spotted green pufferfish</name>
    <name type="synonym">Chelonodon nigroviridis</name>
    <dbReference type="NCBI Taxonomy" id="99883"/>
    <lineage>
        <taxon>Eukaryota</taxon>
        <taxon>Metazoa</taxon>
        <taxon>Chordata</taxon>
        <taxon>Craniata</taxon>
        <taxon>Vertebrata</taxon>
        <taxon>Euteleostomi</taxon>
        <taxon>Actinopterygii</taxon>
        <taxon>Neopterygii</taxon>
        <taxon>Teleostei</taxon>
        <taxon>Neoteleostei</taxon>
        <taxon>Acanthomorphata</taxon>
        <taxon>Eupercaria</taxon>
        <taxon>Tetraodontiformes</taxon>
        <taxon>Tetradontoidea</taxon>
        <taxon>Tetraodontidae</taxon>
        <taxon>Tetraodon</taxon>
    </lineage>
</organism>
<protein>
    <submittedName>
        <fullName evidence="1">(spotted green pufferfish) hypothetical protein</fullName>
    </submittedName>
</protein>
<sequence>PRLKKSAHEVILEFIRSRPPLNPARCRPGNSSRRRSLLPRCTNASWKKSKLRGSWGPCRRARCAGQSWVRTHTHTHTHTHTRSHQTLQCCFLGPTQGLTIHMYIPLTPILHVNPVYNIYWCT</sequence>
<dbReference type="KEGG" id="tng:GSTEN00000378G001"/>
<dbReference type="OrthoDB" id="10043757at2759"/>
<reference evidence="1" key="2">
    <citation type="submission" date="2004-02" db="EMBL/GenBank/DDBJ databases">
        <authorList>
            <consortium name="Genoscope"/>
            <consortium name="Whitehead Institute Centre for Genome Research"/>
        </authorList>
    </citation>
    <scope>NUCLEOTIDE SEQUENCE</scope>
</reference>
<accession>Q4THT9</accession>
<evidence type="ECO:0000313" key="1">
    <source>
        <dbReference type="EMBL" id="CAF87543.1"/>
    </source>
</evidence>
<proteinExistence type="predicted"/>
<gene>
    <name evidence="1" type="ORF">GSTENG00000378001</name>
</gene>
<dbReference type="EMBL" id="CAAE01002675">
    <property type="protein sequence ID" value="CAF87543.1"/>
    <property type="molecule type" value="Genomic_DNA"/>
</dbReference>